<dbReference type="PANTHER" id="PTHR11136">
    <property type="entry name" value="FOLYLPOLYGLUTAMATE SYNTHASE-RELATED"/>
    <property type="match status" value="1"/>
</dbReference>
<dbReference type="InterPro" id="IPR036565">
    <property type="entry name" value="Mur-like_cat_sf"/>
</dbReference>
<evidence type="ECO:0000256" key="6">
    <source>
        <dbReference type="ARBA" id="ARBA00013023"/>
    </source>
</evidence>
<dbReference type="GO" id="GO:0046872">
    <property type="term" value="F:metal ion binding"/>
    <property type="evidence" value="ECO:0007669"/>
    <property type="project" value="UniProtKB-KW"/>
</dbReference>
<dbReference type="EC" id="6.3.2.12" evidence="6"/>
<gene>
    <name evidence="25" type="primary">folC</name>
    <name evidence="25" type="ORF">GCM10008170_30820</name>
    <name evidence="26" type="ORF">JOD31_003096</name>
</gene>
<protein>
    <recommendedName>
        <fullName evidence="8">Dihydrofolate synthase/folylpolyglutamate synthase</fullName>
        <ecNumber evidence="6">6.3.2.12</ecNumber>
        <ecNumber evidence="7">6.3.2.17</ecNumber>
    </recommendedName>
    <alternativeName>
        <fullName evidence="17">Folylpoly-gamma-glutamate synthetase-dihydrofolate synthetase</fullName>
    </alternativeName>
    <alternativeName>
        <fullName evidence="15">Folylpolyglutamate synthetase</fullName>
    </alternativeName>
    <alternativeName>
        <fullName evidence="16">Tetrahydrofolylpolyglutamate synthase</fullName>
    </alternativeName>
</protein>
<reference evidence="25" key="3">
    <citation type="submission" date="2023-01" db="EMBL/GenBank/DDBJ databases">
        <authorList>
            <person name="Sun Q."/>
            <person name="Evtushenko L."/>
        </authorList>
    </citation>
    <scope>NUCLEOTIDE SEQUENCE</scope>
    <source>
        <strain evidence="25">VKM B-1606</strain>
    </source>
</reference>
<comment type="catalytic activity">
    <reaction evidence="20">
        <text>(6R)-5,10-methylenetetrahydrofolyl-(gamma-L-Glu)(n) + L-glutamate + ATP = (6R)-5,10-methylenetetrahydrofolyl-(gamma-L-Glu)(n+1) + ADP + phosphate + H(+)</text>
        <dbReference type="Rhea" id="RHEA:51912"/>
        <dbReference type="Rhea" id="RHEA-COMP:13257"/>
        <dbReference type="Rhea" id="RHEA-COMP:13258"/>
        <dbReference type="ChEBI" id="CHEBI:15378"/>
        <dbReference type="ChEBI" id="CHEBI:29985"/>
        <dbReference type="ChEBI" id="CHEBI:30616"/>
        <dbReference type="ChEBI" id="CHEBI:43474"/>
        <dbReference type="ChEBI" id="CHEBI:136572"/>
        <dbReference type="ChEBI" id="CHEBI:456216"/>
        <dbReference type="EC" id="6.3.2.17"/>
    </reaction>
</comment>
<evidence type="ECO:0000256" key="11">
    <source>
        <dbReference type="ARBA" id="ARBA00022741"/>
    </source>
</evidence>
<feature type="domain" description="Mur ligase central" evidence="24">
    <location>
        <begin position="57"/>
        <end position="277"/>
    </location>
</feature>
<evidence type="ECO:0000256" key="7">
    <source>
        <dbReference type="ARBA" id="ARBA00013025"/>
    </source>
</evidence>
<dbReference type="PIRSF" id="PIRSF001563">
    <property type="entry name" value="Folylpolyglu_synth"/>
    <property type="match status" value="1"/>
</dbReference>
<name>A0A9W6IV20_9HYPH</name>
<comment type="catalytic activity">
    <reaction evidence="19">
        <text>10-formyltetrahydrofolyl-(gamma-L-Glu)(n) + L-glutamate + ATP = 10-formyltetrahydrofolyl-(gamma-L-Glu)(n+1) + ADP + phosphate + H(+)</text>
        <dbReference type="Rhea" id="RHEA:51904"/>
        <dbReference type="Rhea" id="RHEA-COMP:13088"/>
        <dbReference type="Rhea" id="RHEA-COMP:14300"/>
        <dbReference type="ChEBI" id="CHEBI:15378"/>
        <dbReference type="ChEBI" id="CHEBI:29985"/>
        <dbReference type="ChEBI" id="CHEBI:30616"/>
        <dbReference type="ChEBI" id="CHEBI:43474"/>
        <dbReference type="ChEBI" id="CHEBI:134413"/>
        <dbReference type="ChEBI" id="CHEBI:456216"/>
        <dbReference type="EC" id="6.3.2.17"/>
    </reaction>
</comment>
<evidence type="ECO:0000256" key="12">
    <source>
        <dbReference type="ARBA" id="ARBA00022840"/>
    </source>
</evidence>
<keyword evidence="10" id="KW-0479">Metal-binding</keyword>
<keyword evidence="11 22" id="KW-0547">Nucleotide-binding</keyword>
<comment type="pathway">
    <text evidence="4">Cofactor biosynthesis; tetrahydrofolylpolyglutamate biosynthesis.</text>
</comment>
<keyword evidence="9 22" id="KW-0436">Ligase</keyword>
<evidence type="ECO:0000256" key="4">
    <source>
        <dbReference type="ARBA" id="ARBA00005150"/>
    </source>
</evidence>
<evidence type="ECO:0000256" key="10">
    <source>
        <dbReference type="ARBA" id="ARBA00022723"/>
    </source>
</evidence>
<dbReference type="Pfam" id="PF08245">
    <property type="entry name" value="Mur_ligase_M"/>
    <property type="match status" value="1"/>
</dbReference>
<dbReference type="GO" id="GO:0004326">
    <property type="term" value="F:tetrahydrofolylpolyglutamate synthase activity"/>
    <property type="evidence" value="ECO:0007669"/>
    <property type="project" value="UniProtKB-EC"/>
</dbReference>
<dbReference type="SUPFAM" id="SSF53623">
    <property type="entry name" value="MurD-like peptide ligases, catalytic domain"/>
    <property type="match status" value="1"/>
</dbReference>
<dbReference type="InterPro" id="IPR018109">
    <property type="entry name" value="Folylpolyglutamate_synth_CS"/>
</dbReference>
<evidence type="ECO:0000256" key="2">
    <source>
        <dbReference type="ARBA" id="ARBA00002714"/>
    </source>
</evidence>
<evidence type="ECO:0000256" key="1">
    <source>
        <dbReference type="ARBA" id="ARBA00001946"/>
    </source>
</evidence>
<accession>A0A9W6IV20</accession>
<dbReference type="InterPro" id="IPR001645">
    <property type="entry name" value="Folylpolyglutamate_synth"/>
</dbReference>
<evidence type="ECO:0000256" key="15">
    <source>
        <dbReference type="ARBA" id="ARBA00030048"/>
    </source>
</evidence>
<evidence type="ECO:0000256" key="5">
    <source>
        <dbReference type="ARBA" id="ARBA00008276"/>
    </source>
</evidence>
<dbReference type="EC" id="6.3.2.17" evidence="7"/>
<keyword evidence="13" id="KW-0460">Magnesium</keyword>
<dbReference type="GO" id="GO:0046656">
    <property type="term" value="P:folic acid biosynthetic process"/>
    <property type="evidence" value="ECO:0007669"/>
    <property type="project" value="UniProtKB-KW"/>
</dbReference>
<dbReference type="Gene3D" id="3.40.1190.10">
    <property type="entry name" value="Mur-like, catalytic domain"/>
    <property type="match status" value="1"/>
</dbReference>
<proteinExistence type="inferred from homology"/>
<evidence type="ECO:0000313" key="28">
    <source>
        <dbReference type="Proteomes" id="UP001143400"/>
    </source>
</evidence>
<feature type="domain" description="Mur ligase C-terminal" evidence="23">
    <location>
        <begin position="319"/>
        <end position="434"/>
    </location>
</feature>
<sequence length="450" mass="47226">MSPAPARQPTSVEISDAILARFLALHPKEIDLSLGRTQRLLADLGHPERAMPPAIQIAGTNGKGSTTAFLRAMLEASGRSVHVYTSPHLVRFHERIRLGAPGGGSYVDEDRLVATFDEVERVNAGREITLFEITTVAAMLLFARSPADVLLLEVGLGGRYDATNVIETALASVITPVSLDHQKFLGDDIAAIAHEKAGVLKSLTPAILARQEEAALVAIEREAARVAAPLSISGQDWQAREERGRLVFEDGDGLLDLPLPRLVGRHQIENAGAAIATLRALPALRIGADAIEAGLGAVNWPARMQRLATGRLPTLLPEGSELWLDGGHNPDGGRAVASTLAELDERSPKPIVMIVGMLNTKDSDGFLEAFAGLAGRVYCVPISSSTAARSVEEVAAAAERAGLAAEACATIDEALGKAARAAGSVPPRVLITGSLYLAGDALAANGTPPQ</sequence>
<dbReference type="Pfam" id="PF02875">
    <property type="entry name" value="Mur_ligase_C"/>
    <property type="match status" value="1"/>
</dbReference>
<reference evidence="25" key="1">
    <citation type="journal article" date="2014" name="Int. J. Syst. Evol. Microbiol.">
        <title>Complete genome sequence of Corynebacterium casei LMG S-19264T (=DSM 44701T), isolated from a smear-ripened cheese.</title>
        <authorList>
            <consortium name="US DOE Joint Genome Institute (JGI-PGF)"/>
            <person name="Walter F."/>
            <person name="Albersmeier A."/>
            <person name="Kalinowski J."/>
            <person name="Ruckert C."/>
        </authorList>
    </citation>
    <scope>NUCLEOTIDE SEQUENCE</scope>
    <source>
        <strain evidence="25">VKM B-1606</strain>
    </source>
</reference>
<evidence type="ECO:0000259" key="23">
    <source>
        <dbReference type="Pfam" id="PF02875"/>
    </source>
</evidence>
<keyword evidence="14" id="KW-0289">Folate biosynthesis</keyword>
<evidence type="ECO:0000256" key="21">
    <source>
        <dbReference type="ARBA" id="ARBA00049161"/>
    </source>
</evidence>
<evidence type="ECO:0000256" key="22">
    <source>
        <dbReference type="PIRNR" id="PIRNR001563"/>
    </source>
</evidence>
<dbReference type="PANTHER" id="PTHR11136:SF0">
    <property type="entry name" value="DIHYDROFOLATE SYNTHETASE-RELATED"/>
    <property type="match status" value="1"/>
</dbReference>
<organism evidence="25 28">
    <name type="scientific">Methylopila capsulata</name>
    <dbReference type="NCBI Taxonomy" id="61654"/>
    <lineage>
        <taxon>Bacteria</taxon>
        <taxon>Pseudomonadati</taxon>
        <taxon>Pseudomonadota</taxon>
        <taxon>Alphaproteobacteria</taxon>
        <taxon>Hyphomicrobiales</taxon>
        <taxon>Methylopilaceae</taxon>
        <taxon>Methylopila</taxon>
    </lineage>
</organism>
<evidence type="ECO:0000313" key="26">
    <source>
        <dbReference type="EMBL" id="MBM7852854.1"/>
    </source>
</evidence>
<evidence type="ECO:0000256" key="19">
    <source>
        <dbReference type="ARBA" id="ARBA00047808"/>
    </source>
</evidence>
<dbReference type="AlphaFoldDB" id="A0A9W6IV20"/>
<dbReference type="SUPFAM" id="SSF53244">
    <property type="entry name" value="MurD-like peptide ligases, peptide-binding domain"/>
    <property type="match status" value="1"/>
</dbReference>
<dbReference type="FunFam" id="3.40.1190.10:FF:000011">
    <property type="entry name" value="Folylpolyglutamate synthase/dihydrofolate synthase"/>
    <property type="match status" value="1"/>
</dbReference>
<dbReference type="Proteomes" id="UP000758856">
    <property type="component" value="Unassembled WGS sequence"/>
</dbReference>
<evidence type="ECO:0000256" key="18">
    <source>
        <dbReference type="ARBA" id="ARBA00047493"/>
    </source>
</evidence>
<dbReference type="PROSITE" id="PS01012">
    <property type="entry name" value="FOLYLPOLYGLU_SYNT_2"/>
    <property type="match status" value="1"/>
</dbReference>
<evidence type="ECO:0000256" key="9">
    <source>
        <dbReference type="ARBA" id="ARBA00022598"/>
    </source>
</evidence>
<evidence type="ECO:0000256" key="14">
    <source>
        <dbReference type="ARBA" id="ARBA00022909"/>
    </source>
</evidence>
<dbReference type="EMBL" id="JAFBCY010000003">
    <property type="protein sequence ID" value="MBM7852854.1"/>
    <property type="molecule type" value="Genomic_DNA"/>
</dbReference>
<comment type="function">
    <text evidence="2">Functions in two distinct reactions of the de novo folate biosynthetic pathway. Catalyzes the addition of a glutamate residue to dihydropteroate (7,8-dihydropteroate or H2Pte) to form dihydrofolate (7,8-dihydrofolate monoglutamate or H2Pte-Glu). Also catalyzes successive additions of L-glutamate to tetrahydrofolate or 10-formyltetrahydrofolate or 5,10-methylenetetrahydrofolate, leading to folylpolyglutamate derivatives.</text>
</comment>
<evidence type="ECO:0000256" key="16">
    <source>
        <dbReference type="ARBA" id="ARBA00030592"/>
    </source>
</evidence>
<comment type="catalytic activity">
    <reaction evidence="18">
        <text>(6S)-5,6,7,8-tetrahydrofolyl-(gamma-L-Glu)(n) + L-glutamate + ATP = (6S)-5,6,7,8-tetrahydrofolyl-(gamma-L-Glu)(n+1) + ADP + phosphate + H(+)</text>
        <dbReference type="Rhea" id="RHEA:10580"/>
        <dbReference type="Rhea" id="RHEA-COMP:14738"/>
        <dbReference type="Rhea" id="RHEA-COMP:14740"/>
        <dbReference type="ChEBI" id="CHEBI:15378"/>
        <dbReference type="ChEBI" id="CHEBI:29985"/>
        <dbReference type="ChEBI" id="CHEBI:30616"/>
        <dbReference type="ChEBI" id="CHEBI:43474"/>
        <dbReference type="ChEBI" id="CHEBI:141005"/>
        <dbReference type="ChEBI" id="CHEBI:456216"/>
        <dbReference type="EC" id="6.3.2.17"/>
    </reaction>
</comment>
<keyword evidence="27" id="KW-1185">Reference proteome</keyword>
<reference evidence="26 27" key="2">
    <citation type="submission" date="2021-01" db="EMBL/GenBank/DDBJ databases">
        <title>Genomic Encyclopedia of Type Strains, Phase IV (KMG-IV): sequencing the most valuable type-strain genomes for metagenomic binning, comparative biology and taxonomic classification.</title>
        <authorList>
            <person name="Goeker M."/>
        </authorList>
    </citation>
    <scope>NUCLEOTIDE SEQUENCE [LARGE SCALE GENOMIC DNA]</scope>
    <source>
        <strain evidence="26 27">DSM 6130</strain>
    </source>
</reference>
<dbReference type="GO" id="GO:0008841">
    <property type="term" value="F:dihydrofolate synthase activity"/>
    <property type="evidence" value="ECO:0007669"/>
    <property type="project" value="UniProtKB-EC"/>
</dbReference>
<keyword evidence="12 22" id="KW-0067">ATP-binding</keyword>
<comment type="caution">
    <text evidence="25">The sequence shown here is derived from an EMBL/GenBank/DDBJ whole genome shotgun (WGS) entry which is preliminary data.</text>
</comment>
<evidence type="ECO:0000259" key="24">
    <source>
        <dbReference type="Pfam" id="PF08245"/>
    </source>
</evidence>
<dbReference type="NCBIfam" id="TIGR01499">
    <property type="entry name" value="folC"/>
    <property type="match status" value="1"/>
</dbReference>
<dbReference type="GO" id="GO:0005524">
    <property type="term" value="F:ATP binding"/>
    <property type="evidence" value="ECO:0007669"/>
    <property type="project" value="UniProtKB-KW"/>
</dbReference>
<comment type="catalytic activity">
    <reaction evidence="21">
        <text>7,8-dihydropteroate + L-glutamate + ATP = 7,8-dihydrofolate + ADP + phosphate + H(+)</text>
        <dbReference type="Rhea" id="RHEA:23584"/>
        <dbReference type="ChEBI" id="CHEBI:15378"/>
        <dbReference type="ChEBI" id="CHEBI:17839"/>
        <dbReference type="ChEBI" id="CHEBI:29985"/>
        <dbReference type="ChEBI" id="CHEBI:30616"/>
        <dbReference type="ChEBI" id="CHEBI:43474"/>
        <dbReference type="ChEBI" id="CHEBI:57451"/>
        <dbReference type="ChEBI" id="CHEBI:456216"/>
        <dbReference type="EC" id="6.3.2.12"/>
    </reaction>
</comment>
<evidence type="ECO:0000256" key="20">
    <source>
        <dbReference type="ARBA" id="ARBA00049035"/>
    </source>
</evidence>
<evidence type="ECO:0000256" key="13">
    <source>
        <dbReference type="ARBA" id="ARBA00022842"/>
    </source>
</evidence>
<dbReference type="InterPro" id="IPR013221">
    <property type="entry name" value="Mur_ligase_cen"/>
</dbReference>
<dbReference type="Gene3D" id="3.90.190.20">
    <property type="entry name" value="Mur ligase, C-terminal domain"/>
    <property type="match status" value="1"/>
</dbReference>
<dbReference type="GO" id="GO:0005737">
    <property type="term" value="C:cytoplasm"/>
    <property type="evidence" value="ECO:0007669"/>
    <property type="project" value="TreeGrafter"/>
</dbReference>
<comment type="cofactor">
    <cofactor evidence="1">
        <name>Mg(2+)</name>
        <dbReference type="ChEBI" id="CHEBI:18420"/>
    </cofactor>
</comment>
<evidence type="ECO:0000256" key="8">
    <source>
        <dbReference type="ARBA" id="ARBA00019357"/>
    </source>
</evidence>
<comment type="similarity">
    <text evidence="5 22">Belongs to the folylpolyglutamate synthase family.</text>
</comment>
<evidence type="ECO:0000256" key="17">
    <source>
        <dbReference type="ARBA" id="ARBA00032510"/>
    </source>
</evidence>
<evidence type="ECO:0000313" key="25">
    <source>
        <dbReference type="EMBL" id="GLK57063.1"/>
    </source>
</evidence>
<dbReference type="InterPro" id="IPR036615">
    <property type="entry name" value="Mur_ligase_C_dom_sf"/>
</dbReference>
<dbReference type="Proteomes" id="UP001143400">
    <property type="component" value="Unassembled WGS sequence"/>
</dbReference>
<comment type="pathway">
    <text evidence="3">Cofactor biosynthesis; tetrahydrofolate biosynthesis; 7,8-dihydrofolate from 2-amino-4-hydroxy-6-hydroxymethyl-7,8-dihydropteridine diphosphate and 4-aminobenzoate: step 2/2.</text>
</comment>
<dbReference type="EMBL" id="BSFF01000003">
    <property type="protein sequence ID" value="GLK57063.1"/>
    <property type="molecule type" value="Genomic_DNA"/>
</dbReference>
<dbReference type="InterPro" id="IPR004101">
    <property type="entry name" value="Mur_ligase_C"/>
</dbReference>
<evidence type="ECO:0000256" key="3">
    <source>
        <dbReference type="ARBA" id="ARBA00004799"/>
    </source>
</evidence>
<evidence type="ECO:0000313" key="27">
    <source>
        <dbReference type="Proteomes" id="UP000758856"/>
    </source>
</evidence>